<dbReference type="Pfam" id="PF00271">
    <property type="entry name" value="Helicase_C"/>
    <property type="match status" value="1"/>
</dbReference>
<dbReference type="PANTHER" id="PTHR47959">
    <property type="entry name" value="ATP-DEPENDENT RNA HELICASE RHLE-RELATED"/>
    <property type="match status" value="1"/>
</dbReference>
<evidence type="ECO:0000256" key="5">
    <source>
        <dbReference type="ARBA" id="ARBA00038437"/>
    </source>
</evidence>
<dbReference type="GO" id="GO:0016787">
    <property type="term" value="F:hydrolase activity"/>
    <property type="evidence" value="ECO:0007669"/>
    <property type="project" value="UniProtKB-KW"/>
</dbReference>
<dbReference type="SUPFAM" id="SSF52540">
    <property type="entry name" value="P-loop containing nucleoside triphosphate hydrolases"/>
    <property type="match status" value="1"/>
</dbReference>
<organism evidence="11">
    <name type="scientific">uncultured bacterium</name>
    <name type="common">gcode 4</name>
    <dbReference type="NCBI Taxonomy" id="1234023"/>
    <lineage>
        <taxon>Bacteria</taxon>
        <taxon>environmental samples</taxon>
    </lineage>
</organism>
<keyword evidence="1" id="KW-0547">Nucleotide-binding</keyword>
<evidence type="ECO:0000259" key="9">
    <source>
        <dbReference type="PROSITE" id="PS51194"/>
    </source>
</evidence>
<reference evidence="11" key="1">
    <citation type="journal article" date="2012" name="Science">
        <title>Fermentation, hydrogen, and sulfur metabolism in multiple uncultivated bacterial phyla.</title>
        <authorList>
            <person name="Wrighton K.C."/>
            <person name="Thomas B.C."/>
            <person name="Sharon I."/>
            <person name="Miller C.S."/>
            <person name="Castelle C.J."/>
            <person name="VerBerkmoes N.C."/>
            <person name="Wilkins M.J."/>
            <person name="Hettich R.L."/>
            <person name="Lipton M.S."/>
            <person name="Williams K.H."/>
            <person name="Long P.E."/>
            <person name="Banfield J.F."/>
        </authorList>
    </citation>
    <scope>NUCLEOTIDE SEQUENCE [LARGE SCALE GENOMIC DNA]</scope>
</reference>
<evidence type="ECO:0000256" key="3">
    <source>
        <dbReference type="ARBA" id="ARBA00022806"/>
    </source>
</evidence>
<name>K2AD61_9BACT</name>
<evidence type="ECO:0000256" key="1">
    <source>
        <dbReference type="ARBA" id="ARBA00022741"/>
    </source>
</evidence>
<evidence type="ECO:0000256" key="6">
    <source>
        <dbReference type="PROSITE-ProRule" id="PRU00552"/>
    </source>
</evidence>
<dbReference type="InterPro" id="IPR027417">
    <property type="entry name" value="P-loop_NTPase"/>
</dbReference>
<dbReference type="SMART" id="SM00490">
    <property type="entry name" value="HELICc"/>
    <property type="match status" value="1"/>
</dbReference>
<dbReference type="InterPro" id="IPR014001">
    <property type="entry name" value="Helicase_ATP-bd"/>
</dbReference>
<accession>K2AD61</accession>
<feature type="domain" description="Helicase ATP-binding" evidence="8">
    <location>
        <begin position="32"/>
        <end position="202"/>
    </location>
</feature>
<gene>
    <name evidence="11" type="ORF">ACD_49C00070G0004</name>
</gene>
<dbReference type="AlphaFoldDB" id="K2AD61"/>
<feature type="short sequence motif" description="Q motif" evidence="6">
    <location>
        <begin position="1"/>
        <end position="29"/>
    </location>
</feature>
<comment type="similarity">
    <text evidence="5">Belongs to the DEAD box helicase family.</text>
</comment>
<dbReference type="PROSITE" id="PS51192">
    <property type="entry name" value="HELICASE_ATP_BIND_1"/>
    <property type="match status" value="1"/>
</dbReference>
<keyword evidence="2" id="KW-0378">Hydrolase</keyword>
<feature type="domain" description="DEAD-box RNA helicase Q" evidence="10">
    <location>
        <begin position="1"/>
        <end position="29"/>
    </location>
</feature>
<dbReference type="PROSITE" id="PS51195">
    <property type="entry name" value="Q_MOTIF"/>
    <property type="match status" value="1"/>
</dbReference>
<keyword evidence="4" id="KW-0067">ATP-binding</keyword>
<dbReference type="GO" id="GO:0003676">
    <property type="term" value="F:nucleic acid binding"/>
    <property type="evidence" value="ECO:0007669"/>
    <property type="project" value="InterPro"/>
</dbReference>
<evidence type="ECO:0008006" key="12">
    <source>
        <dbReference type="Google" id="ProtNLM"/>
    </source>
</evidence>
<dbReference type="PROSITE" id="PS51194">
    <property type="entry name" value="HELICASE_CTER"/>
    <property type="match status" value="1"/>
</dbReference>
<feature type="compositionally biased region" description="Low complexity" evidence="7">
    <location>
        <begin position="412"/>
        <end position="426"/>
    </location>
</feature>
<dbReference type="EMBL" id="AMFJ01021656">
    <property type="protein sequence ID" value="EKD65980.1"/>
    <property type="molecule type" value="Genomic_DNA"/>
</dbReference>
<dbReference type="InterPro" id="IPR001650">
    <property type="entry name" value="Helicase_C-like"/>
</dbReference>
<dbReference type="Pfam" id="PF00270">
    <property type="entry name" value="DEAD"/>
    <property type="match status" value="1"/>
</dbReference>
<dbReference type="InterPro" id="IPR014014">
    <property type="entry name" value="RNA_helicase_DEAD_Q_motif"/>
</dbReference>
<dbReference type="InterPro" id="IPR011545">
    <property type="entry name" value="DEAD/DEAH_box_helicase_dom"/>
</dbReference>
<dbReference type="CDD" id="cd18787">
    <property type="entry name" value="SF2_C_DEAD"/>
    <property type="match status" value="1"/>
</dbReference>
<dbReference type="GO" id="GO:0005829">
    <property type="term" value="C:cytosol"/>
    <property type="evidence" value="ECO:0007669"/>
    <property type="project" value="TreeGrafter"/>
</dbReference>
<dbReference type="GO" id="GO:0003724">
    <property type="term" value="F:RNA helicase activity"/>
    <property type="evidence" value="ECO:0007669"/>
    <property type="project" value="InterPro"/>
</dbReference>
<sequence>MNFAELGLKPEILDALAKLEYTTPTKIQEEVIKVSEDWKNIIGQSQTGTWKTWAFVISILQKIDLTKPWIKAIILAPTRELVTQTKDEIYATSKFMNLKSLSVYGWEPIYKQIKMLNKWQDIIIGTPGRVIDLIERGILKIEEIEFFVLDEVDRMLDMWFIDDIDFIWNKLKNLKQTFLFSATITPEIKWIVEKYLWMNYTFIKADTELTVAKIDHSFIEVPHIDKYSMLKRFIIKHQSEKTIVFVQTKRDTEVLAQKLVEDGLKATYLNWDMRQRERFRALKDFSEWDSNIFIVTDVASRWLNMKNIELVVNYDVPSDPESYIHRIGRTWRAWATGKAVMLVSRWEKLALRNIEKRNKITIKQVDGEWDEIKRTDKPDDYRASGRWGSTRSRFDRKPSGGRSSGGSRFGWERSSSSSSYRSSSDSRTWERKPFGERKEFGERKPFWERKDFGERKPFGERKSFWDRDSSSRFWWEKKEFGERKSFGDRKPFWDKKEFWERKPFWERSSSPRFWDKKDFGERKSFWERKPFGEKKEFWERKSFWGPSKFWERKPFGDKKPFGERKPFGEKKSFWEEKYYSNKEDLRKTEISRDRKTSGDISKKWKWEWFKSNFSKSKKPYVSKRRED</sequence>
<dbReference type="InterPro" id="IPR050079">
    <property type="entry name" value="DEAD_box_RNA_helicase"/>
</dbReference>
<dbReference type="SMART" id="SM00487">
    <property type="entry name" value="DEXDc"/>
    <property type="match status" value="1"/>
</dbReference>
<dbReference type="CDD" id="cd00268">
    <property type="entry name" value="DEADc"/>
    <property type="match status" value="1"/>
</dbReference>
<evidence type="ECO:0000259" key="10">
    <source>
        <dbReference type="PROSITE" id="PS51195"/>
    </source>
</evidence>
<keyword evidence="3" id="KW-0347">Helicase</keyword>
<proteinExistence type="inferred from homology"/>
<feature type="domain" description="Helicase C-terminal" evidence="9">
    <location>
        <begin position="229"/>
        <end position="373"/>
    </location>
</feature>
<evidence type="ECO:0000256" key="2">
    <source>
        <dbReference type="ARBA" id="ARBA00022801"/>
    </source>
</evidence>
<evidence type="ECO:0000313" key="11">
    <source>
        <dbReference type="EMBL" id="EKD65980.1"/>
    </source>
</evidence>
<dbReference type="Gene3D" id="3.40.50.300">
    <property type="entry name" value="P-loop containing nucleotide triphosphate hydrolases"/>
    <property type="match status" value="2"/>
</dbReference>
<comment type="caution">
    <text evidence="11">The sequence shown here is derived from an EMBL/GenBank/DDBJ whole genome shotgun (WGS) entry which is preliminary data.</text>
</comment>
<protein>
    <recommendedName>
        <fullName evidence="12">ATP-dependent RNA helicase</fullName>
    </recommendedName>
</protein>
<dbReference type="InterPro" id="IPR044742">
    <property type="entry name" value="DEAD/DEAH_RhlB"/>
</dbReference>
<evidence type="ECO:0000256" key="7">
    <source>
        <dbReference type="SAM" id="MobiDB-lite"/>
    </source>
</evidence>
<dbReference type="GO" id="GO:0005524">
    <property type="term" value="F:ATP binding"/>
    <property type="evidence" value="ECO:0007669"/>
    <property type="project" value="UniProtKB-KW"/>
</dbReference>
<feature type="region of interest" description="Disordered" evidence="7">
    <location>
        <begin position="379"/>
        <end position="428"/>
    </location>
</feature>
<dbReference type="PANTHER" id="PTHR47959:SF1">
    <property type="entry name" value="ATP-DEPENDENT RNA HELICASE DBPA"/>
    <property type="match status" value="1"/>
</dbReference>
<evidence type="ECO:0000256" key="4">
    <source>
        <dbReference type="ARBA" id="ARBA00022840"/>
    </source>
</evidence>
<evidence type="ECO:0000259" key="8">
    <source>
        <dbReference type="PROSITE" id="PS51192"/>
    </source>
</evidence>